<organism evidence="1 2">
    <name type="scientific">Rotaria sordida</name>
    <dbReference type="NCBI Taxonomy" id="392033"/>
    <lineage>
        <taxon>Eukaryota</taxon>
        <taxon>Metazoa</taxon>
        <taxon>Spiralia</taxon>
        <taxon>Gnathifera</taxon>
        <taxon>Rotifera</taxon>
        <taxon>Eurotatoria</taxon>
        <taxon>Bdelloidea</taxon>
        <taxon>Philodinida</taxon>
        <taxon>Philodinidae</taxon>
        <taxon>Rotaria</taxon>
    </lineage>
</organism>
<name>A0A820KM28_9BILA</name>
<proteinExistence type="predicted"/>
<gene>
    <name evidence="1" type="ORF">JBS370_LOCUS41705</name>
</gene>
<comment type="caution">
    <text evidence="1">The sequence shown here is derived from an EMBL/GenBank/DDBJ whole genome shotgun (WGS) entry which is preliminary data.</text>
</comment>
<dbReference type="EMBL" id="CAJOBD010048357">
    <property type="protein sequence ID" value="CAF4343587.1"/>
    <property type="molecule type" value="Genomic_DNA"/>
</dbReference>
<evidence type="ECO:0000313" key="2">
    <source>
        <dbReference type="Proteomes" id="UP000663836"/>
    </source>
</evidence>
<reference evidence="1" key="1">
    <citation type="submission" date="2021-02" db="EMBL/GenBank/DDBJ databases">
        <authorList>
            <person name="Nowell W R."/>
        </authorList>
    </citation>
    <scope>NUCLEOTIDE SEQUENCE</scope>
</reference>
<protein>
    <submittedName>
        <fullName evidence="1">Uncharacterized protein</fullName>
    </submittedName>
</protein>
<evidence type="ECO:0000313" key="1">
    <source>
        <dbReference type="EMBL" id="CAF4343587.1"/>
    </source>
</evidence>
<accession>A0A820KM28</accession>
<sequence length="57" mass="6689">LSSLHTKENDIVRLFNELLPWTYNCRTLIDAARNDQTAECKDLIRLGVDINEKFPRK</sequence>
<feature type="non-terminal residue" evidence="1">
    <location>
        <position position="1"/>
    </location>
</feature>
<dbReference type="AlphaFoldDB" id="A0A820KM28"/>
<dbReference type="Proteomes" id="UP000663836">
    <property type="component" value="Unassembled WGS sequence"/>
</dbReference>